<dbReference type="AlphaFoldDB" id="A0A124GNI3"/>
<reference evidence="1" key="1">
    <citation type="journal article" date="2015" name="Genome Biol. Evol.">
        <title>Organellar Genomes of White Spruce (Picea glauca): Assembly and Annotation.</title>
        <authorList>
            <person name="Jackman S.D."/>
            <person name="Warren R.L."/>
            <person name="Gibb E.A."/>
            <person name="Vandervalk B.P."/>
            <person name="Mohamadi H."/>
            <person name="Chu J."/>
            <person name="Raymond A."/>
            <person name="Pleasance S."/>
            <person name="Coope R."/>
            <person name="Wildung M.R."/>
            <person name="Ritland C.E."/>
            <person name="Bousquet J."/>
            <person name="Jones S.J."/>
            <person name="Bohlmann J."/>
            <person name="Birol I."/>
        </authorList>
    </citation>
    <scope>NUCLEOTIDE SEQUENCE [LARGE SCALE GENOMIC DNA]</scope>
    <source>
        <tissue evidence="1">Flushing bud</tissue>
    </source>
</reference>
<comment type="caution">
    <text evidence="1">The sequence shown here is derived from an EMBL/GenBank/DDBJ whole genome shotgun (WGS) entry which is preliminary data.</text>
</comment>
<protein>
    <submittedName>
        <fullName evidence="1">Uncharacterized protein</fullName>
    </submittedName>
</protein>
<organism evidence="1">
    <name type="scientific">Picea glauca</name>
    <name type="common">White spruce</name>
    <name type="synonym">Pinus glauca</name>
    <dbReference type="NCBI Taxonomy" id="3330"/>
    <lineage>
        <taxon>Eukaryota</taxon>
        <taxon>Viridiplantae</taxon>
        <taxon>Streptophyta</taxon>
        <taxon>Embryophyta</taxon>
        <taxon>Tracheophyta</taxon>
        <taxon>Spermatophyta</taxon>
        <taxon>Pinopsida</taxon>
        <taxon>Pinidae</taxon>
        <taxon>Conifers I</taxon>
        <taxon>Pinales</taxon>
        <taxon>Pinaceae</taxon>
        <taxon>Picea</taxon>
    </lineage>
</organism>
<accession>A0A124GNI3</accession>
<dbReference type="EMBL" id="LKAM01000004">
    <property type="protein sequence ID" value="KUM48921.1"/>
    <property type="molecule type" value="Genomic_DNA"/>
</dbReference>
<geneLocation type="mitochondrion" evidence="1"/>
<gene>
    <name evidence="1" type="ORF">ABT39_MTgene4257</name>
</gene>
<name>A0A124GNI3_PICGL</name>
<sequence length="69" mass="7507">MSLGITRPGTPDCIAVPISPKGAISFLMLDLCVIQCREPCRMRHATGNLFHNGRSFTSLLLGGNIRTFC</sequence>
<proteinExistence type="predicted"/>
<evidence type="ECO:0000313" key="1">
    <source>
        <dbReference type="EMBL" id="KUM48921.1"/>
    </source>
</evidence>
<keyword evidence="1" id="KW-0496">Mitochondrion</keyword>